<dbReference type="RefSeq" id="WP_139199088.1">
    <property type="nucleotide sequence ID" value="NZ_FNDS01000008.1"/>
</dbReference>
<accession>A0A1G8K1T6</accession>
<feature type="transmembrane region" description="Helical" evidence="1">
    <location>
        <begin position="101"/>
        <end position="121"/>
    </location>
</feature>
<gene>
    <name evidence="2" type="ORF">SAMN05216272_108195</name>
</gene>
<evidence type="ECO:0008006" key="4">
    <source>
        <dbReference type="Google" id="ProtNLM"/>
    </source>
</evidence>
<keyword evidence="1" id="KW-1133">Transmembrane helix</keyword>
<dbReference type="AlphaFoldDB" id="A0A1G8K1T6"/>
<keyword evidence="1" id="KW-0472">Membrane</keyword>
<feature type="transmembrane region" description="Helical" evidence="1">
    <location>
        <begin position="312"/>
        <end position="335"/>
    </location>
</feature>
<reference evidence="3" key="1">
    <citation type="submission" date="2016-10" db="EMBL/GenBank/DDBJ databases">
        <authorList>
            <person name="Varghese N."/>
            <person name="Submissions S."/>
        </authorList>
    </citation>
    <scope>NUCLEOTIDE SEQUENCE [LARGE SCALE GENOMIC DNA]</scope>
    <source>
        <strain evidence="3">CCM 7469</strain>
    </source>
</reference>
<protein>
    <recommendedName>
        <fullName evidence="4">Glycosyltransferase RgtA/B/C/D-like domain-containing protein</fullName>
    </recommendedName>
</protein>
<name>A0A1G8K1T6_9PSED</name>
<feature type="transmembrane region" description="Helical" evidence="1">
    <location>
        <begin position="21"/>
        <end position="40"/>
    </location>
</feature>
<dbReference type="OrthoDB" id="9127305at2"/>
<dbReference type="Proteomes" id="UP000199636">
    <property type="component" value="Unassembled WGS sequence"/>
</dbReference>
<feature type="transmembrane region" description="Helical" evidence="1">
    <location>
        <begin position="347"/>
        <end position="363"/>
    </location>
</feature>
<keyword evidence="1" id="KW-0812">Transmembrane</keyword>
<feature type="transmembrane region" description="Helical" evidence="1">
    <location>
        <begin position="286"/>
        <end position="306"/>
    </location>
</feature>
<dbReference type="STRING" id="428992.SAMN05216272_108195"/>
<feature type="transmembrane region" description="Helical" evidence="1">
    <location>
        <begin position="142"/>
        <end position="167"/>
    </location>
</feature>
<feature type="transmembrane region" description="Helical" evidence="1">
    <location>
        <begin position="75"/>
        <end position="95"/>
    </location>
</feature>
<evidence type="ECO:0000313" key="2">
    <source>
        <dbReference type="EMBL" id="SDI37349.1"/>
    </source>
</evidence>
<feature type="transmembrane region" description="Helical" evidence="1">
    <location>
        <begin position="211"/>
        <end position="230"/>
    </location>
</feature>
<proteinExistence type="predicted"/>
<evidence type="ECO:0000256" key="1">
    <source>
        <dbReference type="SAM" id="Phobius"/>
    </source>
</evidence>
<dbReference type="EMBL" id="FNDS01000008">
    <property type="protein sequence ID" value="SDI37349.1"/>
    <property type="molecule type" value="Genomic_DNA"/>
</dbReference>
<sequence>MEYVQNAARQQLAEKITMPQIKTLALFIFSFIVYLFAMYWRIGLEVADDGAFFLRYAQNMLAGQFWVWNLGEAPVWGASAPFYPVLLAIAMFFGLSPEHSIIVVGSLLTALSFSFLVVLFARQLSLSAGLAFLVFTAMDTGTMYFSVGGLESPLTLLLLSLAAWSLFRSRSLSLIGAVAGLLMANKLDLAPIGGLLLLALWARNRAFPIRAFFVAGIIALAWYGFAWLYFGAPVPNSFLTKSLHQEDLPKIIDWTWFGTFVYWGGAHKWLTLLALVGSLTNIKKNFYILIFLVGTLATHTIAYTVKYPFEPYNWYCMPSVFCLIVLACLGINNALSILKNQISKSKIAVIGSTALILSTYAYTNSTIEIATTDSIKKFAGLVEYDRAEAGRWVDAHTPKDFKLLTYWGNPAFHSEREVIDGSFLNRRFENNNLVEKYRPEVIILQANPGTNPMQPNHWVMQSGYKVVKVFDEAYSHDLPFYFSVLAREDIIDQITDAAPPKDYFSLLSNIKLGDKFGILKINDQSTLFIHPGEKTPTEATLNTAAFREKFHRDSLKVKLAISPLISPEAVARGAGNVRVTVGGNTSVLMDAVVTATKPATQEIDIRDIDSIHISVDNNGGADSDWLLLSIQ</sequence>
<feature type="transmembrane region" description="Helical" evidence="1">
    <location>
        <begin position="260"/>
        <end position="279"/>
    </location>
</feature>
<organism evidence="2 3">
    <name type="scientific">Pseudomonas panipatensis</name>
    <dbReference type="NCBI Taxonomy" id="428992"/>
    <lineage>
        <taxon>Bacteria</taxon>
        <taxon>Pseudomonadati</taxon>
        <taxon>Pseudomonadota</taxon>
        <taxon>Gammaproteobacteria</taxon>
        <taxon>Pseudomonadales</taxon>
        <taxon>Pseudomonadaceae</taxon>
        <taxon>Pseudomonas</taxon>
    </lineage>
</organism>
<keyword evidence="3" id="KW-1185">Reference proteome</keyword>
<evidence type="ECO:0000313" key="3">
    <source>
        <dbReference type="Proteomes" id="UP000199636"/>
    </source>
</evidence>